<accession>A0A2I0JNZ4</accession>
<keyword evidence="2" id="KW-1185">Reference proteome</keyword>
<dbReference type="AlphaFoldDB" id="A0A2I0JNZ4"/>
<gene>
    <name evidence="1" type="ORF">CRG98_021595</name>
</gene>
<sequence>MPTRRKRTYTGQVEKRNLRHGTGNLGQLRQQRTPNQARGIGDWGMVRWRIRGQLRLPTGGMVRTEGGGISAADQFRGDTQLEREEIRVCGREVV</sequence>
<reference evidence="1 2" key="1">
    <citation type="submission" date="2017-11" db="EMBL/GenBank/DDBJ databases">
        <title>De-novo sequencing of pomegranate (Punica granatum L.) genome.</title>
        <authorList>
            <person name="Akparov Z."/>
            <person name="Amiraslanov A."/>
            <person name="Hajiyeva S."/>
            <person name="Abbasov M."/>
            <person name="Kaur K."/>
            <person name="Hamwieh A."/>
            <person name="Solovyev V."/>
            <person name="Salamov A."/>
            <person name="Braich B."/>
            <person name="Kosarev P."/>
            <person name="Mahmoud A."/>
            <person name="Hajiyev E."/>
            <person name="Babayeva S."/>
            <person name="Izzatullayeva V."/>
            <person name="Mammadov A."/>
            <person name="Mammadov A."/>
            <person name="Sharifova S."/>
            <person name="Ojaghi J."/>
            <person name="Eynullazada K."/>
            <person name="Bayramov B."/>
            <person name="Abdulazimova A."/>
            <person name="Shahmuradov I."/>
        </authorList>
    </citation>
    <scope>NUCLEOTIDE SEQUENCE [LARGE SCALE GENOMIC DNA]</scope>
    <source>
        <strain evidence="2">cv. AG2017</strain>
        <tissue evidence="1">Leaf</tissue>
    </source>
</reference>
<dbReference type="EMBL" id="PGOL01001449">
    <property type="protein sequence ID" value="PKI58015.1"/>
    <property type="molecule type" value="Genomic_DNA"/>
</dbReference>
<proteinExistence type="predicted"/>
<evidence type="ECO:0000313" key="1">
    <source>
        <dbReference type="EMBL" id="PKI58015.1"/>
    </source>
</evidence>
<evidence type="ECO:0000313" key="2">
    <source>
        <dbReference type="Proteomes" id="UP000233551"/>
    </source>
</evidence>
<name>A0A2I0JNZ4_PUNGR</name>
<organism evidence="1 2">
    <name type="scientific">Punica granatum</name>
    <name type="common">Pomegranate</name>
    <dbReference type="NCBI Taxonomy" id="22663"/>
    <lineage>
        <taxon>Eukaryota</taxon>
        <taxon>Viridiplantae</taxon>
        <taxon>Streptophyta</taxon>
        <taxon>Embryophyta</taxon>
        <taxon>Tracheophyta</taxon>
        <taxon>Spermatophyta</taxon>
        <taxon>Magnoliopsida</taxon>
        <taxon>eudicotyledons</taxon>
        <taxon>Gunneridae</taxon>
        <taxon>Pentapetalae</taxon>
        <taxon>rosids</taxon>
        <taxon>malvids</taxon>
        <taxon>Myrtales</taxon>
        <taxon>Lythraceae</taxon>
        <taxon>Punica</taxon>
    </lineage>
</organism>
<comment type="caution">
    <text evidence="1">The sequence shown here is derived from an EMBL/GenBank/DDBJ whole genome shotgun (WGS) entry which is preliminary data.</text>
</comment>
<protein>
    <submittedName>
        <fullName evidence="1">Uncharacterized protein</fullName>
    </submittedName>
</protein>
<dbReference type="Proteomes" id="UP000233551">
    <property type="component" value="Unassembled WGS sequence"/>
</dbReference>